<proteinExistence type="predicted"/>
<evidence type="ECO:0000313" key="1">
    <source>
        <dbReference type="EMBL" id="MXQ83739.1"/>
    </source>
</evidence>
<reference evidence="1" key="1">
    <citation type="submission" date="2019-10" db="EMBL/GenBank/DDBJ databases">
        <title>The sequence and de novo assembly of the wild yak genome.</title>
        <authorList>
            <person name="Liu Y."/>
        </authorList>
    </citation>
    <scope>NUCLEOTIDE SEQUENCE [LARGE SCALE GENOMIC DNA]</scope>
    <source>
        <strain evidence="1">WY2019</strain>
    </source>
</reference>
<sequence length="190" mass="20918">MSTEQWSINSTSHFRSPLDKPNVKARCAEKYDHAYTVRIGKKVNLTKVLVKNAEIFTEARNTQIRYGALYAGSCSSSLPLLPSKSVYLLLTRLLEQTADAFWATEAAVGGVRTHPRSGSYSSRAAAADLLLRATMAEPGTLNLNNEVSTEVWKRVGLIFGGLRTAFLRLLEGSGSKREVRLIAQADFPEL</sequence>
<keyword evidence="2" id="KW-1185">Reference proteome</keyword>
<organism evidence="1 2">
    <name type="scientific">Bos mutus</name>
    <name type="common">wild yak</name>
    <dbReference type="NCBI Taxonomy" id="72004"/>
    <lineage>
        <taxon>Eukaryota</taxon>
        <taxon>Metazoa</taxon>
        <taxon>Chordata</taxon>
        <taxon>Craniata</taxon>
        <taxon>Vertebrata</taxon>
        <taxon>Euteleostomi</taxon>
        <taxon>Mammalia</taxon>
        <taxon>Eutheria</taxon>
        <taxon>Laurasiatheria</taxon>
        <taxon>Artiodactyla</taxon>
        <taxon>Ruminantia</taxon>
        <taxon>Pecora</taxon>
        <taxon>Bovidae</taxon>
        <taxon>Bovinae</taxon>
        <taxon>Bos</taxon>
    </lineage>
</organism>
<name>A0A6B0R0S1_9CETA</name>
<gene>
    <name evidence="1" type="ORF">E5288_WYG002571</name>
</gene>
<dbReference type="AlphaFoldDB" id="A0A6B0R0S1"/>
<protein>
    <submittedName>
        <fullName evidence="1">Uncharacterized protein</fullName>
    </submittedName>
</protein>
<dbReference type="Proteomes" id="UP000322234">
    <property type="component" value="Unassembled WGS sequence"/>
</dbReference>
<evidence type="ECO:0000313" key="2">
    <source>
        <dbReference type="Proteomes" id="UP000322234"/>
    </source>
</evidence>
<dbReference type="EMBL" id="VBQZ03000018">
    <property type="protein sequence ID" value="MXQ83739.1"/>
    <property type="molecule type" value="Genomic_DNA"/>
</dbReference>
<comment type="caution">
    <text evidence="1">The sequence shown here is derived from an EMBL/GenBank/DDBJ whole genome shotgun (WGS) entry which is preliminary data.</text>
</comment>
<accession>A0A6B0R0S1</accession>